<protein>
    <submittedName>
        <fullName evidence="7">Nitroreductase family protein</fullName>
    </submittedName>
</protein>
<dbReference type="PANTHER" id="PTHR43673">
    <property type="entry name" value="NAD(P)H NITROREDUCTASE YDGI-RELATED"/>
    <property type="match status" value="1"/>
</dbReference>
<keyword evidence="8" id="KW-1185">Reference proteome</keyword>
<dbReference type="SUPFAM" id="SSF55469">
    <property type="entry name" value="FMN-dependent nitroreductase-like"/>
    <property type="match status" value="1"/>
</dbReference>
<dbReference type="Proteomes" id="UP001214629">
    <property type="component" value="Chromosome"/>
</dbReference>
<evidence type="ECO:0000256" key="4">
    <source>
        <dbReference type="ARBA" id="ARBA00022643"/>
    </source>
</evidence>
<reference evidence="7 8" key="1">
    <citation type="submission" date="2022-04" db="EMBL/GenBank/DDBJ databases">
        <title>Whole genome of Spiroplasma citri.</title>
        <authorList>
            <person name="Khanchezar A."/>
            <person name="Izadpanah K."/>
            <person name="Taghavi M."/>
            <person name="Ghorbani A."/>
            <person name="Beven L."/>
        </authorList>
    </citation>
    <scope>NUCLEOTIDE SEQUENCE [LARGE SCALE GENOMIC DNA]</scope>
    <source>
        <strain evidence="7 8">D4</strain>
    </source>
</reference>
<dbReference type="GO" id="GO:0016491">
    <property type="term" value="F:oxidoreductase activity"/>
    <property type="evidence" value="ECO:0007669"/>
    <property type="project" value="UniProtKB-KW"/>
</dbReference>
<dbReference type="PANTHER" id="PTHR43673:SF2">
    <property type="entry name" value="NITROREDUCTASE"/>
    <property type="match status" value="1"/>
</dbReference>
<evidence type="ECO:0000256" key="3">
    <source>
        <dbReference type="ARBA" id="ARBA00022630"/>
    </source>
</evidence>
<evidence type="ECO:0000313" key="8">
    <source>
        <dbReference type="Proteomes" id="UP001214629"/>
    </source>
</evidence>
<dbReference type="Pfam" id="PF00881">
    <property type="entry name" value="Nitroreductase"/>
    <property type="match status" value="1"/>
</dbReference>
<proteinExistence type="inferred from homology"/>
<evidence type="ECO:0000256" key="1">
    <source>
        <dbReference type="ARBA" id="ARBA00001917"/>
    </source>
</evidence>
<dbReference type="InterPro" id="IPR000415">
    <property type="entry name" value="Nitroreductase-like"/>
</dbReference>
<evidence type="ECO:0000259" key="6">
    <source>
        <dbReference type="Pfam" id="PF00881"/>
    </source>
</evidence>
<name>A0AAX3SY27_SPICI</name>
<dbReference type="InterPro" id="IPR029479">
    <property type="entry name" value="Nitroreductase"/>
</dbReference>
<comment type="similarity">
    <text evidence="2">Belongs to the nitroreductase family.</text>
</comment>
<evidence type="ECO:0000256" key="5">
    <source>
        <dbReference type="ARBA" id="ARBA00023002"/>
    </source>
</evidence>
<sequence>MSVQQAAKFRKAIKIYDKSKAVSESDLKTILATGALAPSSNGLEPVKVIIIKDQKLKEQAALSCFMPGNQQKVKDAPILALLLGTNGDYLTSEEFLTNRLGRIFSGETLKTNVREMSNYLKSYPSPDMFSDEQTHLVASFMALQAADLKIGSSIMGGITPLQAASLFTEHNIVDPKKWHLSLGVLFGYYMLKEQVSLAYELLRMNLLAFFKLN</sequence>
<evidence type="ECO:0000256" key="2">
    <source>
        <dbReference type="ARBA" id="ARBA00007118"/>
    </source>
</evidence>
<gene>
    <name evidence="7" type="ORF">M0C40_08820</name>
</gene>
<keyword evidence="3" id="KW-0285">Flavoprotein</keyword>
<dbReference type="RefSeq" id="WP_277938545.1">
    <property type="nucleotide sequence ID" value="NZ_CP096246.1"/>
</dbReference>
<feature type="domain" description="Nitroreductase" evidence="6">
    <location>
        <begin position="8"/>
        <end position="188"/>
    </location>
</feature>
<comment type="cofactor">
    <cofactor evidence="1">
        <name>FMN</name>
        <dbReference type="ChEBI" id="CHEBI:58210"/>
    </cofactor>
</comment>
<keyword evidence="4" id="KW-0288">FMN</keyword>
<dbReference type="Gene3D" id="3.40.109.10">
    <property type="entry name" value="NADH Oxidase"/>
    <property type="match status" value="1"/>
</dbReference>
<organism evidence="7 8">
    <name type="scientific">Spiroplasma citri</name>
    <dbReference type="NCBI Taxonomy" id="2133"/>
    <lineage>
        <taxon>Bacteria</taxon>
        <taxon>Bacillati</taxon>
        <taxon>Mycoplasmatota</taxon>
        <taxon>Mollicutes</taxon>
        <taxon>Entomoplasmatales</taxon>
        <taxon>Spiroplasmataceae</taxon>
        <taxon>Spiroplasma</taxon>
    </lineage>
</organism>
<accession>A0AAX3SY27</accession>
<evidence type="ECO:0000313" key="7">
    <source>
        <dbReference type="EMBL" id="WFG96176.1"/>
    </source>
</evidence>
<keyword evidence="5" id="KW-0560">Oxidoreductase</keyword>
<dbReference type="EMBL" id="CP096246">
    <property type="protein sequence ID" value="WFG96176.1"/>
    <property type="molecule type" value="Genomic_DNA"/>
</dbReference>
<dbReference type="AlphaFoldDB" id="A0AAX3SY27"/>